<dbReference type="GO" id="GO:0090535">
    <property type="term" value="C:WICH complex"/>
    <property type="evidence" value="ECO:0007669"/>
    <property type="project" value="InterPro"/>
</dbReference>
<evidence type="ECO:0000256" key="5">
    <source>
        <dbReference type="ARBA" id="ARBA00023242"/>
    </source>
</evidence>
<feature type="compositionally biased region" description="Basic and acidic residues" evidence="9">
    <location>
        <begin position="326"/>
        <end position="336"/>
    </location>
</feature>
<keyword evidence="2" id="KW-0479">Metal-binding</keyword>
<reference evidence="14" key="1">
    <citation type="submission" date="2019-12" db="UniProtKB">
        <authorList>
            <consortium name="WormBaseParasite"/>
        </authorList>
    </citation>
    <scope>IDENTIFICATION</scope>
</reference>
<dbReference type="InterPro" id="IPR028941">
    <property type="entry name" value="WHIM2_dom"/>
</dbReference>
<dbReference type="InterPro" id="IPR019787">
    <property type="entry name" value="Znf_PHD-finger"/>
</dbReference>
<evidence type="ECO:0000259" key="11">
    <source>
        <dbReference type="PROSITE" id="PS50827"/>
    </source>
</evidence>
<keyword evidence="4" id="KW-0862">Zinc</keyword>
<dbReference type="SMART" id="SM00249">
    <property type="entry name" value="PHD"/>
    <property type="match status" value="2"/>
</dbReference>
<evidence type="ECO:0000313" key="14">
    <source>
        <dbReference type="WBParaSite" id="TMUE_3000013146.1"/>
    </source>
</evidence>
<dbReference type="InterPro" id="IPR011011">
    <property type="entry name" value="Znf_FYVE_PHD"/>
</dbReference>
<feature type="region of interest" description="Disordered" evidence="9">
    <location>
        <begin position="561"/>
        <end position="581"/>
    </location>
</feature>
<dbReference type="GO" id="GO:0140801">
    <property type="term" value="F:histone H2AXY142 kinase activity"/>
    <property type="evidence" value="ECO:0007669"/>
    <property type="project" value="InterPro"/>
</dbReference>
<feature type="region of interest" description="Disordered" evidence="9">
    <location>
        <begin position="322"/>
        <end position="354"/>
    </location>
</feature>
<feature type="compositionally biased region" description="Basic and acidic residues" evidence="9">
    <location>
        <begin position="343"/>
        <end position="353"/>
    </location>
</feature>
<dbReference type="InterPro" id="IPR001965">
    <property type="entry name" value="Znf_PHD"/>
</dbReference>
<dbReference type="GO" id="GO:0008270">
    <property type="term" value="F:zinc ion binding"/>
    <property type="evidence" value="ECO:0007669"/>
    <property type="project" value="UniProtKB-KW"/>
</dbReference>
<evidence type="ECO:0000259" key="10">
    <source>
        <dbReference type="PROSITE" id="PS50016"/>
    </source>
</evidence>
<keyword evidence="5 7" id="KW-0539">Nucleus</keyword>
<dbReference type="PROSITE" id="PS01359">
    <property type="entry name" value="ZF_PHD_1"/>
    <property type="match status" value="1"/>
</dbReference>
<keyword evidence="8" id="KW-0175">Coiled coil</keyword>
<dbReference type="GO" id="GO:0006974">
    <property type="term" value="P:DNA damage response"/>
    <property type="evidence" value="ECO:0007669"/>
    <property type="project" value="TreeGrafter"/>
</dbReference>
<organism evidence="13 14">
    <name type="scientific">Trichuris muris</name>
    <name type="common">Mouse whipworm</name>
    <dbReference type="NCBI Taxonomy" id="70415"/>
    <lineage>
        <taxon>Eukaryota</taxon>
        <taxon>Metazoa</taxon>
        <taxon>Ecdysozoa</taxon>
        <taxon>Nematoda</taxon>
        <taxon>Enoplea</taxon>
        <taxon>Dorylaimia</taxon>
        <taxon>Trichinellida</taxon>
        <taxon>Trichuridae</taxon>
        <taxon>Trichuris</taxon>
    </lineage>
</organism>
<evidence type="ECO:0000256" key="7">
    <source>
        <dbReference type="PROSITE-ProRule" id="PRU00475"/>
    </source>
</evidence>
<feature type="compositionally biased region" description="Acidic residues" evidence="9">
    <location>
        <begin position="564"/>
        <end position="578"/>
    </location>
</feature>
<dbReference type="PROSITE" id="PS50827">
    <property type="entry name" value="DDT"/>
    <property type="match status" value="1"/>
</dbReference>
<evidence type="ECO:0000256" key="8">
    <source>
        <dbReference type="SAM" id="Coils"/>
    </source>
</evidence>
<evidence type="ECO:0000259" key="12">
    <source>
        <dbReference type="PROSITE" id="PS51136"/>
    </source>
</evidence>
<evidence type="ECO:0000256" key="6">
    <source>
        <dbReference type="PROSITE-ProRule" id="PRU00146"/>
    </source>
</evidence>
<evidence type="ECO:0000256" key="1">
    <source>
        <dbReference type="ARBA" id="ARBA00004123"/>
    </source>
</evidence>
<evidence type="ECO:0000256" key="9">
    <source>
        <dbReference type="SAM" id="MobiDB-lite"/>
    </source>
</evidence>
<evidence type="ECO:0000256" key="3">
    <source>
        <dbReference type="ARBA" id="ARBA00022771"/>
    </source>
</evidence>
<name>A0A5S6R0H5_TRIMR</name>
<feature type="coiled-coil region" evidence="8">
    <location>
        <begin position="710"/>
        <end position="737"/>
    </location>
</feature>
<feature type="domain" description="PHD-type" evidence="10">
    <location>
        <begin position="1041"/>
        <end position="1089"/>
    </location>
</feature>
<dbReference type="STRING" id="70415.A0A5S6R0H5"/>
<dbReference type="InterPro" id="IPR013136">
    <property type="entry name" value="WSTF_Acf1_Cbp146"/>
</dbReference>
<proteinExistence type="predicted"/>
<dbReference type="PANTHER" id="PTHR46802">
    <property type="entry name" value="TYROSINE-PROTEIN KINASE BAZ1B"/>
    <property type="match status" value="1"/>
</dbReference>
<dbReference type="PROSITE" id="PS51136">
    <property type="entry name" value="WAC"/>
    <property type="match status" value="1"/>
</dbReference>
<dbReference type="SUPFAM" id="SSF57903">
    <property type="entry name" value="FYVE/PHD zinc finger"/>
    <property type="match status" value="2"/>
</dbReference>
<keyword evidence="3 6" id="KW-0863">Zinc-finger</keyword>
<accession>A0A5S6R0H5</accession>
<feature type="domain" description="DDT" evidence="11">
    <location>
        <begin position="464"/>
        <end position="529"/>
    </location>
</feature>
<dbReference type="InterPro" id="IPR047174">
    <property type="entry name" value="BAZ1B"/>
</dbReference>
<evidence type="ECO:0000256" key="2">
    <source>
        <dbReference type="ARBA" id="ARBA00022723"/>
    </source>
</evidence>
<dbReference type="Pfam" id="PF00628">
    <property type="entry name" value="PHD"/>
    <property type="match status" value="2"/>
</dbReference>
<feature type="domain" description="PHD-type" evidence="10">
    <location>
        <begin position="968"/>
        <end position="1022"/>
    </location>
</feature>
<dbReference type="Pfam" id="PF15613">
    <property type="entry name" value="WSD"/>
    <property type="match status" value="1"/>
</dbReference>
<comment type="subcellular location">
    <subcellularLocation>
        <location evidence="1 7">Nucleus</location>
    </subcellularLocation>
</comment>
<dbReference type="PROSITE" id="PS50016">
    <property type="entry name" value="ZF_PHD_2"/>
    <property type="match status" value="2"/>
</dbReference>
<dbReference type="Gene3D" id="3.30.40.10">
    <property type="entry name" value="Zinc/RING finger domain, C3HC4 (zinc finger)"/>
    <property type="match status" value="2"/>
</dbReference>
<dbReference type="GO" id="GO:0042393">
    <property type="term" value="F:histone binding"/>
    <property type="evidence" value="ECO:0007669"/>
    <property type="project" value="TreeGrafter"/>
</dbReference>
<feature type="domain" description="WAC" evidence="12">
    <location>
        <begin position="69"/>
        <end position="175"/>
    </location>
</feature>
<dbReference type="AlphaFoldDB" id="A0A5S6R0H5"/>
<dbReference type="WBParaSite" id="TMUE_3000013146.1">
    <property type="protein sequence ID" value="TMUE_3000013146.1"/>
    <property type="gene ID" value="WBGene00285067"/>
</dbReference>
<dbReference type="Pfam" id="PF10537">
    <property type="entry name" value="WAC_Acf1_DNA_bd"/>
    <property type="match status" value="1"/>
</dbReference>
<keyword evidence="13" id="KW-1185">Reference proteome</keyword>
<dbReference type="PANTHER" id="PTHR46802:SF1">
    <property type="entry name" value="TYROSINE-PROTEIN KINASE BAZ1B"/>
    <property type="match status" value="1"/>
</dbReference>
<sequence length="1226" mass="139795">MSRSGRSTWALTEATTSSVQDVSESQVDFGVDHGGIIQSSASLFVGPHFWTAGYLNSGQPSGSDELPAEVPFVPLSLEGTEDLLKFYDEVDHLLASKEWACRTAGRFELTFDQALACEEECRRKVERDVPRVFWSPILTYVHRRVQSLFTLANDVHSMLAHRFFCGETVALTDNKGNSSIGEVVELNSKSTCCSSPNDQWKNRKMNGMNKEDLTFADPLLFDVQADAVRYTIRMLSPDKERRIDDVSPSMLSRVNYKLPTLKSLRLFIRTFAYKTNYMENSLPWLVDSDRLEELVIVNGPHANVQRALEVVAKDEPQVRKKKKDIRRYFQKETDADKEQEDSIDGRENGGVREPRKKCPAAYKEDDVEWLPKMKEKKLSKNPLAIMESKLEELWYSDGNKKSPNHPYRRKAMSIDEKREYLQQKKTEYRLRHLEKKRKIEDKFIIPQTALPAPEPVELPDGITNEMFGDALCVLVFIETVAGPLSASRLLPELSLKIFLDNLAGKSVNFGYLNEILVAIVGVLVEDEQQSTELDTPLAELELNRFTAPEFARILLTRQKKYPDSEEEKEEGDVNDDYDGPTSNCARDPVLDSIVENLALHEFHDLNAQMKLQTFMLLIDLALTSKFVVLLGFWHRRAECWEAVANSTKIGQKSRAPETVLTINDYANNATMQKTASPTANVKQLEILKERIRREKVMKGKRLKSERNMNDSKLRNKLRQASKEYDKAKSEMDKCRRVVPVGMDRNFSRYWHFGPWAPGIYVEKEWSASIESSMAEGSYSRDHVTSPLAIGGTQSVWYAYGDEVAIQQLIKALLTKGRREGPLKEALLALKSDPGELTLPNERDFVPHREAFEETLLQLSERLTCSGLGCMDDYDQWKMRIECARELNEFKEPLLELQQCVRKRCLKGLMGIIDAKGMEKLDGDQSMEALVAARLEKVESWRNAVSHCITWSRMFLLTSVFNACINWQKNKCRICRKAFEVADMPATAITCEGCCNWYHIGCLRPRHQPTPGETWNCMLCKSSNRHNRSAVRQGSSLDRMSEPTCFYCGDPNDRLVECSSCCDTYHPDCHEPPISLKESTNWLCSNCCLPANSSNLGSFINERLAEEDCSSTQSQIKVRRRANAAVSEACVRILNEITSSRLVTCLSYVEERVRETRSSGKKVITLKTLTAAVWDYEDLEDFFHDLAVIMESAANHLQNRPRKLGQLEELQLLIDTLREQELNKLKS</sequence>
<evidence type="ECO:0000256" key="4">
    <source>
        <dbReference type="ARBA" id="ARBA00022833"/>
    </source>
</evidence>
<dbReference type="InterPro" id="IPR019786">
    <property type="entry name" value="Zinc_finger_PHD-type_CS"/>
</dbReference>
<dbReference type="Proteomes" id="UP000046395">
    <property type="component" value="Unassembled WGS sequence"/>
</dbReference>
<dbReference type="InterPro" id="IPR018501">
    <property type="entry name" value="DDT_dom"/>
</dbReference>
<dbReference type="InterPro" id="IPR013083">
    <property type="entry name" value="Znf_RING/FYVE/PHD"/>
</dbReference>
<protein>
    <submittedName>
        <fullName evidence="14">PHD-type domain-containing protein</fullName>
    </submittedName>
</protein>
<evidence type="ECO:0000313" key="13">
    <source>
        <dbReference type="Proteomes" id="UP000046395"/>
    </source>
</evidence>